<feature type="compositionally biased region" description="Polar residues" evidence="3">
    <location>
        <begin position="591"/>
        <end position="602"/>
    </location>
</feature>
<dbReference type="OrthoDB" id="424974at2759"/>
<evidence type="ECO:0000313" key="6">
    <source>
        <dbReference type="Proteomes" id="UP000566819"/>
    </source>
</evidence>
<dbReference type="GO" id="GO:0006351">
    <property type="term" value="P:DNA-templated transcription"/>
    <property type="evidence" value="ECO:0007669"/>
    <property type="project" value="InterPro"/>
</dbReference>
<reference evidence="5 6" key="1">
    <citation type="submission" date="2020-03" db="EMBL/GenBank/DDBJ databases">
        <title>Draft Genome Sequence of Cudoniella acicularis.</title>
        <authorList>
            <person name="Buettner E."/>
            <person name="Kellner H."/>
        </authorList>
    </citation>
    <scope>NUCLEOTIDE SEQUENCE [LARGE SCALE GENOMIC DNA]</scope>
    <source>
        <strain evidence="5 6">DSM 108380</strain>
    </source>
</reference>
<evidence type="ECO:0000256" key="3">
    <source>
        <dbReference type="SAM" id="MobiDB-lite"/>
    </source>
</evidence>
<evidence type="ECO:0000259" key="4">
    <source>
        <dbReference type="SMART" id="SM00906"/>
    </source>
</evidence>
<evidence type="ECO:0000313" key="5">
    <source>
        <dbReference type="EMBL" id="KAF4628581.1"/>
    </source>
</evidence>
<dbReference type="AlphaFoldDB" id="A0A8H4RH21"/>
<accession>A0A8H4RH21</accession>
<gene>
    <name evidence="5" type="ORF">G7Y89_g9572</name>
</gene>
<feature type="region of interest" description="Disordered" evidence="3">
    <location>
        <begin position="556"/>
        <end position="602"/>
    </location>
</feature>
<proteinExistence type="predicted"/>
<sequence length="714" mass="81309">MPPLRPAIRNSQRPSSAQDWEDQRTTFERLYVTENKALREVAEIMERDHGFLATHKTLPAFGYAKSNGYFNSTLGIFRKIENHDSDLPSLLSKPASSRADNSGLREKYKSFIRQLPSKPYIENLLITFFREVNYEYYPLDEAIFRDHLKSWHNLTFSTLNRGSLELSGDLRFFPALLFQILALALQFQPLNHDSTLNSLKYSAGMSFDDLATDYSESGVEITLLLEKQHNTLVTVQAGFLRTVFLRNCGMVTESWHSLSQTIRDAQEIGLHKNTGERPPNAKEQDDILENLWLEQLQRRLWLILSIWDIQMAVALGHPTTIDSRDRGPAFPLDAPIPKNRREEAPSARSGSDPPTPLTMFLWMSELSAPLWDILNLEKEDPHQSNFDKVEKMHELIRQLMMHCPPLFRADDPDTTFDSHLCCYWLPRARPNFQTTLAFTIMALHRPYIFTSISSRTLALKAGLDILRAQRTFFNLLTATHYKMFSLVLNNFDAIVLVAAIYILYPHENIEDLDDALQHFEWGMERFSVMSGRNSMAKSALGVLKATYVRLKKALDPSRTRKRSLPPTAQSASSVSMTRSSRLQASASCSSPNQQHVHKPQQQTSINNYTSTQHTQPTISNDLEPTLALSSAWEAFSGSMSIPPDFDFSSMTPLQPMHDLLYNDLSTIGDSQMVDPLLVNMNAGIFDTVAPSGTEMWQFEGDFGTDSFWKFMNTL</sequence>
<dbReference type="Proteomes" id="UP000566819">
    <property type="component" value="Unassembled WGS sequence"/>
</dbReference>
<name>A0A8H4RH21_9HELO</name>
<feature type="region of interest" description="Disordered" evidence="3">
    <location>
        <begin position="1"/>
        <end position="20"/>
    </location>
</feature>
<keyword evidence="2" id="KW-0539">Nucleus</keyword>
<dbReference type="Pfam" id="PF14420">
    <property type="entry name" value="Clr5"/>
    <property type="match status" value="1"/>
</dbReference>
<comment type="caution">
    <text evidence="5">The sequence shown here is derived from an EMBL/GenBank/DDBJ whole genome shotgun (WGS) entry which is preliminary data.</text>
</comment>
<dbReference type="PANTHER" id="PTHR31001:SF87">
    <property type="entry name" value="COL-21"/>
    <property type="match status" value="1"/>
</dbReference>
<dbReference type="GO" id="GO:0005634">
    <property type="term" value="C:nucleus"/>
    <property type="evidence" value="ECO:0007669"/>
    <property type="project" value="UniProtKB-SubCell"/>
</dbReference>
<feature type="domain" description="Xylanolytic transcriptional activator regulatory" evidence="4">
    <location>
        <begin position="254"/>
        <end position="337"/>
    </location>
</feature>
<evidence type="ECO:0000256" key="1">
    <source>
        <dbReference type="ARBA" id="ARBA00004123"/>
    </source>
</evidence>
<dbReference type="Pfam" id="PF04082">
    <property type="entry name" value="Fungal_trans"/>
    <property type="match status" value="1"/>
</dbReference>
<feature type="compositionally biased region" description="Polar residues" evidence="3">
    <location>
        <begin position="9"/>
        <end position="18"/>
    </location>
</feature>
<protein>
    <recommendedName>
        <fullName evidence="4">Xylanolytic transcriptional activator regulatory domain-containing protein</fullName>
    </recommendedName>
</protein>
<comment type="subcellular location">
    <subcellularLocation>
        <location evidence="1">Nucleus</location>
    </subcellularLocation>
</comment>
<dbReference type="InterPro" id="IPR050613">
    <property type="entry name" value="Sec_Metabolite_Reg"/>
</dbReference>
<keyword evidence="6" id="KW-1185">Reference proteome</keyword>
<dbReference type="PANTHER" id="PTHR31001">
    <property type="entry name" value="UNCHARACTERIZED TRANSCRIPTIONAL REGULATORY PROTEIN"/>
    <property type="match status" value="1"/>
</dbReference>
<dbReference type="SMART" id="SM00906">
    <property type="entry name" value="Fungal_trans"/>
    <property type="match status" value="1"/>
</dbReference>
<dbReference type="CDD" id="cd12148">
    <property type="entry name" value="fungal_TF_MHR"/>
    <property type="match status" value="1"/>
</dbReference>
<evidence type="ECO:0000256" key="2">
    <source>
        <dbReference type="ARBA" id="ARBA00023242"/>
    </source>
</evidence>
<dbReference type="EMBL" id="JAAMPI010000791">
    <property type="protein sequence ID" value="KAF4628581.1"/>
    <property type="molecule type" value="Genomic_DNA"/>
</dbReference>
<dbReference type="GO" id="GO:0008270">
    <property type="term" value="F:zinc ion binding"/>
    <property type="evidence" value="ECO:0007669"/>
    <property type="project" value="InterPro"/>
</dbReference>
<feature type="region of interest" description="Disordered" evidence="3">
    <location>
        <begin position="324"/>
        <end position="354"/>
    </location>
</feature>
<dbReference type="GO" id="GO:0003677">
    <property type="term" value="F:DNA binding"/>
    <property type="evidence" value="ECO:0007669"/>
    <property type="project" value="InterPro"/>
</dbReference>
<organism evidence="5 6">
    <name type="scientific">Cudoniella acicularis</name>
    <dbReference type="NCBI Taxonomy" id="354080"/>
    <lineage>
        <taxon>Eukaryota</taxon>
        <taxon>Fungi</taxon>
        <taxon>Dikarya</taxon>
        <taxon>Ascomycota</taxon>
        <taxon>Pezizomycotina</taxon>
        <taxon>Leotiomycetes</taxon>
        <taxon>Helotiales</taxon>
        <taxon>Tricladiaceae</taxon>
        <taxon>Cudoniella</taxon>
    </lineage>
</organism>
<feature type="compositionally biased region" description="Low complexity" evidence="3">
    <location>
        <begin position="570"/>
        <end position="590"/>
    </location>
</feature>
<dbReference type="InterPro" id="IPR025676">
    <property type="entry name" value="Clr5_dom"/>
</dbReference>
<dbReference type="InterPro" id="IPR007219">
    <property type="entry name" value="XnlR_reg_dom"/>
</dbReference>